<organism evidence="1 3">
    <name type="scientific">Metamycoplasma hominis</name>
    <name type="common">Mycoplasma hominis</name>
    <dbReference type="NCBI Taxonomy" id="2098"/>
    <lineage>
        <taxon>Bacteria</taxon>
        <taxon>Bacillati</taxon>
        <taxon>Mycoplasmatota</taxon>
        <taxon>Mycoplasmoidales</taxon>
        <taxon>Metamycoplasmataceae</taxon>
        <taxon>Metamycoplasma</taxon>
    </lineage>
</organism>
<dbReference type="RefSeq" id="WP_036439025.1">
    <property type="nucleotide sequence ID" value="NZ_CP033021.1"/>
</dbReference>
<evidence type="ECO:0000313" key="3">
    <source>
        <dbReference type="Proteomes" id="UP000029712"/>
    </source>
</evidence>
<dbReference type="Proteomes" id="UP000029712">
    <property type="component" value="Chromosome"/>
</dbReference>
<dbReference type="EMBL" id="CP033021">
    <property type="protein sequence ID" value="AYN65335.1"/>
    <property type="molecule type" value="Genomic_DNA"/>
</dbReference>
<proteinExistence type="predicted"/>
<sequence>MEIDFYINGVSEKSILSSGQLIVEKLNIEEEIFRTKTRFENNQYSHWIVFERKHKTLIINGEKLTINITRYLDKKTNKKFIFYHNEILKIMGKKRYWLSDVLTAIKTQNLRRRNPNQNEALKAKIPYDIYYYYLKKKYITFLVKNTEFLPSKNEVIQLENDDAYINLNNGKFMVRMVGFHSGYLNQNNHMLLNKTIILQFNKSQKIYQNIDILATKTSEILNNFYHAKTINLSGDGARIITKFSEQINAVRYYDKFHFHKILFDVFGYSKKKNKDNKRIFDNTFGNQFSQFLWFLNNKKYEDFENKLHENLIYLRKNKLSAIKIVEIKSLIKLWKNNKNYLINSYENVNYYGGNAETFIGHYLKKYTKTAFSRHNIDYLKLKILLNIPQNLNVVFL</sequence>
<evidence type="ECO:0000313" key="1">
    <source>
        <dbReference type="EMBL" id="AYN65126.1"/>
    </source>
</evidence>
<dbReference type="NCBIfam" id="NF046004">
    <property type="entry name" value="ICE_Mbov_0401"/>
    <property type="match status" value="1"/>
</dbReference>
<dbReference type="AlphaFoldDB" id="A0A454C8Z3"/>
<dbReference type="EMBL" id="CP033021">
    <property type="protein sequence ID" value="AYN65126.1"/>
    <property type="molecule type" value="Genomic_DNA"/>
</dbReference>
<protein>
    <submittedName>
        <fullName evidence="1">Uncharacterized protein</fullName>
    </submittedName>
</protein>
<reference evidence="1 3" key="1">
    <citation type="submission" date="2014-08" db="EMBL/GenBank/DDBJ databases">
        <authorList>
            <person name="Kuleshov K."/>
            <person name="Dedkov V."/>
            <person name="Markelov M."/>
            <person name="Pimkina E."/>
        </authorList>
    </citation>
    <scope>NUCLEOTIDE SEQUENCE [LARGE SCALE GENOMIC DNA]</scope>
    <source>
        <strain evidence="1">TO0613</strain>
        <strain evidence="3">TOA</strain>
    </source>
</reference>
<gene>
    <name evidence="1" type="ORF">KN71_000105</name>
    <name evidence="2" type="ORF">KN71_001285</name>
</gene>
<accession>A0A454C8Z3</accession>
<evidence type="ECO:0000313" key="2">
    <source>
        <dbReference type="EMBL" id="AYN65335.1"/>
    </source>
</evidence>
<reference evidence="1 3" key="2">
    <citation type="submission" date="2018-10" db="EMBL/GenBank/DDBJ databases">
        <title>Detection and isolation of Mycoplasma hominis as a predominant microorganism from pelvic cavity of patient with salpingitis and tubo-ovarian abscess.</title>
        <authorList>
            <person name="Guschin A.E."/>
            <person name="Khayrullina G.A."/>
            <person name="Rakovskaya I.V."/>
            <person name="Shelenkov A.A."/>
            <person name="Shagin D.A."/>
        </authorList>
    </citation>
    <scope>NUCLEOTIDE SEQUENCE [LARGE SCALE GENOMIC DNA]</scope>
    <source>
        <strain evidence="1">TO0613</strain>
        <strain evidence="3">TOA</strain>
    </source>
</reference>
<dbReference type="OrthoDB" id="399641at2"/>
<name>A0A454C8Z3_METHO</name>